<comment type="caution">
    <text evidence="1">The sequence shown here is derived from an EMBL/GenBank/DDBJ whole genome shotgun (WGS) entry which is preliminary data.</text>
</comment>
<reference evidence="1 2" key="1">
    <citation type="journal article" date="2011" name="J. Gen. Appl. Microbiol.">
        <title>Draft genome sequencing of the enigmatic basidiomycete Mixia osmundae.</title>
        <authorList>
            <person name="Nishida H."/>
            <person name="Nagatsuka Y."/>
            <person name="Sugiyama J."/>
        </authorList>
    </citation>
    <scope>NUCLEOTIDE SEQUENCE [LARGE SCALE GENOMIC DNA]</scope>
    <source>
        <strain evidence="2">CBS 9802 / IAM 14324 / JCM 22182 / KY 12970</strain>
    </source>
</reference>
<reference evidence="1 2" key="2">
    <citation type="journal article" date="2012" name="Open Biol.">
        <title>Characteristics of nucleosomes and linker DNA regions on the genome of the basidiomycete Mixia osmundae revealed by mono- and dinucleosome mapping.</title>
        <authorList>
            <person name="Nishida H."/>
            <person name="Kondo S."/>
            <person name="Matsumoto T."/>
            <person name="Suzuki Y."/>
            <person name="Yoshikawa H."/>
            <person name="Taylor T.D."/>
            <person name="Sugiyama J."/>
        </authorList>
    </citation>
    <scope>NUCLEOTIDE SEQUENCE [LARGE SCALE GENOMIC DNA]</scope>
    <source>
        <strain evidence="2">CBS 9802 / IAM 14324 / JCM 22182 / KY 12970</strain>
    </source>
</reference>
<dbReference type="EMBL" id="BABT02000153">
    <property type="protein sequence ID" value="GAA98657.1"/>
    <property type="molecule type" value="Genomic_DNA"/>
</dbReference>
<evidence type="ECO:0000313" key="1">
    <source>
        <dbReference type="EMBL" id="GAA98657.1"/>
    </source>
</evidence>
<organism evidence="1 2">
    <name type="scientific">Mixia osmundae (strain CBS 9802 / IAM 14324 / JCM 22182 / KY 12970)</name>
    <dbReference type="NCBI Taxonomy" id="764103"/>
    <lineage>
        <taxon>Eukaryota</taxon>
        <taxon>Fungi</taxon>
        <taxon>Dikarya</taxon>
        <taxon>Basidiomycota</taxon>
        <taxon>Pucciniomycotina</taxon>
        <taxon>Mixiomycetes</taxon>
        <taxon>Mixiales</taxon>
        <taxon>Mixiaceae</taxon>
        <taxon>Mixia</taxon>
    </lineage>
</organism>
<protein>
    <submittedName>
        <fullName evidence="1">Uncharacterized protein</fullName>
    </submittedName>
</protein>
<dbReference type="HOGENOM" id="CLU_583392_0_0_1"/>
<dbReference type="AlphaFoldDB" id="G7E747"/>
<dbReference type="InParanoid" id="G7E747"/>
<proteinExistence type="predicted"/>
<sequence>MRCPLKIECEATSSPGVLPGFPEWTMNVGFKQPYDKMSFIGPFAWAAAMNHCCSIRQIIPLVTTMKYSASDALTTKLPLMTSSQEHPSKQMPPADTICNVIPVAILQRKGDLNSARIAFRSTHLDQFRAKYSWGVVGSHGEVRRPVRLVSGHPSEQPPHETTQDCTRFVRHMTSGWLLGASTSRGCSNVLIGDASARLRGSPEYETEVPDNERMGFTTRFCLCCHNACNSHCIRPPPPALAQHKCARTRATWLKNLLDGRHDKRDNLDQLRPFSMFAVHLLCTAGFLAASVRSAFLGLGIETSSRLFCPRFLPCSLACKIPSLDDSAKIAFEVRTQLDVFDTKIRLEPGHFANMQCPHKVDCVATSGPGAVPEYDQWTMHVSFKQPHDRLSFVGPFAWAAAMNHCCSIRQTYPLVTTMKYRAGVYVSDNRIFQLQCDPSGYTAEERRPEFCKNSFPKHSLRRINCEILAGTCGVEWGSAGESGNACHWPAYTAPTS</sequence>
<name>G7E747_MIXOS</name>
<gene>
    <name evidence="1" type="primary">Mo05345</name>
    <name evidence="1" type="ORF">E5Q_05345</name>
</gene>
<evidence type="ECO:0000313" key="2">
    <source>
        <dbReference type="Proteomes" id="UP000009131"/>
    </source>
</evidence>
<dbReference type="Proteomes" id="UP000009131">
    <property type="component" value="Unassembled WGS sequence"/>
</dbReference>
<keyword evidence="2" id="KW-1185">Reference proteome</keyword>
<accession>G7E747</accession>